<evidence type="ECO:0008006" key="3">
    <source>
        <dbReference type="Google" id="ProtNLM"/>
    </source>
</evidence>
<keyword evidence="2" id="KW-1185">Reference proteome</keyword>
<name>A0A4S8L9M3_DENBC</name>
<evidence type="ECO:0000313" key="2">
    <source>
        <dbReference type="Proteomes" id="UP000297245"/>
    </source>
</evidence>
<dbReference type="AlphaFoldDB" id="A0A4S8L9M3"/>
<proteinExistence type="predicted"/>
<organism evidence="1 2">
    <name type="scientific">Dendrothele bispora (strain CBS 962.96)</name>
    <dbReference type="NCBI Taxonomy" id="1314807"/>
    <lineage>
        <taxon>Eukaryota</taxon>
        <taxon>Fungi</taxon>
        <taxon>Dikarya</taxon>
        <taxon>Basidiomycota</taxon>
        <taxon>Agaricomycotina</taxon>
        <taxon>Agaricomycetes</taxon>
        <taxon>Agaricomycetidae</taxon>
        <taxon>Agaricales</taxon>
        <taxon>Agaricales incertae sedis</taxon>
        <taxon>Dendrothele</taxon>
    </lineage>
</organism>
<dbReference type="EMBL" id="ML179544">
    <property type="protein sequence ID" value="THU85477.1"/>
    <property type="molecule type" value="Genomic_DNA"/>
</dbReference>
<protein>
    <recommendedName>
        <fullName evidence="3">Integrase catalytic domain-containing protein</fullName>
    </recommendedName>
</protein>
<sequence length="70" mass="8063">MLMNKAHTMLIAANLPYFLWDEVYLMASYLHSLATTESLNGKTPAKLWTGRKPNLSHLREIRCQAFVLIK</sequence>
<dbReference type="Proteomes" id="UP000297245">
    <property type="component" value="Unassembled WGS sequence"/>
</dbReference>
<gene>
    <name evidence="1" type="ORF">K435DRAFT_685465</name>
</gene>
<evidence type="ECO:0000313" key="1">
    <source>
        <dbReference type="EMBL" id="THU85477.1"/>
    </source>
</evidence>
<feature type="non-terminal residue" evidence="1">
    <location>
        <position position="70"/>
    </location>
</feature>
<reference evidence="1 2" key="1">
    <citation type="journal article" date="2019" name="Nat. Ecol. Evol.">
        <title>Megaphylogeny resolves global patterns of mushroom evolution.</title>
        <authorList>
            <person name="Varga T."/>
            <person name="Krizsan K."/>
            <person name="Foldi C."/>
            <person name="Dima B."/>
            <person name="Sanchez-Garcia M."/>
            <person name="Sanchez-Ramirez S."/>
            <person name="Szollosi G.J."/>
            <person name="Szarkandi J.G."/>
            <person name="Papp V."/>
            <person name="Albert L."/>
            <person name="Andreopoulos W."/>
            <person name="Angelini C."/>
            <person name="Antonin V."/>
            <person name="Barry K.W."/>
            <person name="Bougher N.L."/>
            <person name="Buchanan P."/>
            <person name="Buyck B."/>
            <person name="Bense V."/>
            <person name="Catcheside P."/>
            <person name="Chovatia M."/>
            <person name="Cooper J."/>
            <person name="Damon W."/>
            <person name="Desjardin D."/>
            <person name="Finy P."/>
            <person name="Geml J."/>
            <person name="Haridas S."/>
            <person name="Hughes K."/>
            <person name="Justo A."/>
            <person name="Karasinski D."/>
            <person name="Kautmanova I."/>
            <person name="Kiss B."/>
            <person name="Kocsube S."/>
            <person name="Kotiranta H."/>
            <person name="LaButti K.M."/>
            <person name="Lechner B.E."/>
            <person name="Liimatainen K."/>
            <person name="Lipzen A."/>
            <person name="Lukacs Z."/>
            <person name="Mihaltcheva S."/>
            <person name="Morgado L.N."/>
            <person name="Niskanen T."/>
            <person name="Noordeloos M.E."/>
            <person name="Ohm R.A."/>
            <person name="Ortiz-Santana B."/>
            <person name="Ovrebo C."/>
            <person name="Racz N."/>
            <person name="Riley R."/>
            <person name="Savchenko A."/>
            <person name="Shiryaev A."/>
            <person name="Soop K."/>
            <person name="Spirin V."/>
            <person name="Szebenyi C."/>
            <person name="Tomsovsky M."/>
            <person name="Tulloss R.E."/>
            <person name="Uehling J."/>
            <person name="Grigoriev I.V."/>
            <person name="Vagvolgyi C."/>
            <person name="Papp T."/>
            <person name="Martin F.M."/>
            <person name="Miettinen O."/>
            <person name="Hibbett D.S."/>
            <person name="Nagy L.G."/>
        </authorList>
    </citation>
    <scope>NUCLEOTIDE SEQUENCE [LARGE SCALE GENOMIC DNA]</scope>
    <source>
        <strain evidence="1 2">CBS 962.96</strain>
    </source>
</reference>
<accession>A0A4S8L9M3</accession>
<dbReference type="OrthoDB" id="3243429at2759"/>